<feature type="transmembrane region" description="Helical" evidence="1">
    <location>
        <begin position="71"/>
        <end position="98"/>
    </location>
</feature>
<reference evidence="3" key="1">
    <citation type="submission" date="2020-05" db="EMBL/GenBank/DDBJ databases">
        <authorList>
            <person name="Chiriac C."/>
            <person name="Salcher M."/>
            <person name="Ghai R."/>
            <person name="Kavagutti S V."/>
        </authorList>
    </citation>
    <scope>NUCLEOTIDE SEQUENCE</scope>
</reference>
<dbReference type="EMBL" id="CAEZTM010000089">
    <property type="protein sequence ID" value="CAB4580408.1"/>
    <property type="molecule type" value="Genomic_DNA"/>
</dbReference>
<dbReference type="Pfam" id="PF13828">
    <property type="entry name" value="DUF4190"/>
    <property type="match status" value="1"/>
</dbReference>
<evidence type="ECO:0000259" key="2">
    <source>
        <dbReference type="Pfam" id="PF13828"/>
    </source>
</evidence>
<feature type="domain" description="DUF4190" evidence="2">
    <location>
        <begin position="24"/>
        <end position="87"/>
    </location>
</feature>
<protein>
    <submittedName>
        <fullName evidence="3">Unannotated protein</fullName>
    </submittedName>
</protein>
<dbReference type="InterPro" id="IPR025241">
    <property type="entry name" value="DUF4190"/>
</dbReference>
<proteinExistence type="predicted"/>
<accession>A0A6J6F6D9</accession>
<keyword evidence="1" id="KW-0472">Membrane</keyword>
<feature type="transmembrane region" description="Helical" evidence="1">
    <location>
        <begin position="36"/>
        <end position="59"/>
    </location>
</feature>
<evidence type="ECO:0000313" key="3">
    <source>
        <dbReference type="EMBL" id="CAB4580408.1"/>
    </source>
</evidence>
<evidence type="ECO:0000313" key="4">
    <source>
        <dbReference type="EMBL" id="CAB4634723.1"/>
    </source>
</evidence>
<organism evidence="3">
    <name type="scientific">freshwater metagenome</name>
    <dbReference type="NCBI Taxonomy" id="449393"/>
    <lineage>
        <taxon>unclassified sequences</taxon>
        <taxon>metagenomes</taxon>
        <taxon>ecological metagenomes</taxon>
    </lineage>
</organism>
<evidence type="ECO:0000256" key="1">
    <source>
        <dbReference type="SAM" id="Phobius"/>
    </source>
</evidence>
<sequence>MSSSAGKTNSRAIVSLVLSLASPALASLFFLGVGLFGLIALPLAVPFSLAGAVVGHSALRRIKETGQPGRGIALAGVILGWVFILPLGVAAMFSLAFLTPGW</sequence>
<dbReference type="AlphaFoldDB" id="A0A6J6F6D9"/>
<keyword evidence="1" id="KW-1133">Transmembrane helix</keyword>
<dbReference type="EMBL" id="CAEZVY010000006">
    <property type="protein sequence ID" value="CAB4634723.1"/>
    <property type="molecule type" value="Genomic_DNA"/>
</dbReference>
<keyword evidence="1" id="KW-0812">Transmembrane</keyword>
<gene>
    <name evidence="3" type="ORF">UFOPK1684_01361</name>
    <name evidence="4" type="ORF">UFOPK2158_00104</name>
</gene>
<name>A0A6J6F6D9_9ZZZZ</name>